<organism evidence="1 2">
    <name type="scientific">Hymenobacter wooponensis</name>
    <dbReference type="NCBI Taxonomy" id="1525360"/>
    <lineage>
        <taxon>Bacteria</taxon>
        <taxon>Pseudomonadati</taxon>
        <taxon>Bacteroidota</taxon>
        <taxon>Cytophagia</taxon>
        <taxon>Cytophagales</taxon>
        <taxon>Hymenobacteraceae</taxon>
        <taxon>Hymenobacter</taxon>
    </lineage>
</organism>
<comment type="caution">
    <text evidence="1">The sequence shown here is derived from an EMBL/GenBank/DDBJ whole genome shotgun (WGS) entry which is preliminary data.</text>
</comment>
<reference evidence="1 2" key="1">
    <citation type="submission" date="2019-04" db="EMBL/GenBank/DDBJ databases">
        <authorList>
            <person name="Feng G."/>
            <person name="Zhang J."/>
            <person name="Zhu H."/>
        </authorList>
    </citation>
    <scope>NUCLEOTIDE SEQUENCE [LARGE SCALE GENOMIC DNA]</scope>
    <source>
        <strain evidence="1 2">JCM 19491</strain>
    </source>
</reference>
<evidence type="ECO:0000313" key="2">
    <source>
        <dbReference type="Proteomes" id="UP000298284"/>
    </source>
</evidence>
<gene>
    <name evidence="1" type="ORF">EU557_16410</name>
</gene>
<protein>
    <submittedName>
        <fullName evidence="1">Uncharacterized protein</fullName>
    </submittedName>
</protein>
<dbReference type="AlphaFoldDB" id="A0A4Z0MJ60"/>
<keyword evidence="2" id="KW-1185">Reference proteome</keyword>
<accession>A0A4Z0MJ60</accession>
<dbReference type="Proteomes" id="UP000298284">
    <property type="component" value="Unassembled WGS sequence"/>
</dbReference>
<dbReference type="OrthoDB" id="881903at2"/>
<sequence>MSELLFDVNLQQLPDEYLTGEWTVADRVLNHTDPSTALAQATLFRLQPGLMEIQTPELQDQGSWTVERDALLNRPYLELQLAAEKTRALVTRLRRSVDGQRSQLNLYFQSGMELLLSQPSY</sequence>
<name>A0A4Z0MJ60_9BACT</name>
<evidence type="ECO:0000313" key="1">
    <source>
        <dbReference type="EMBL" id="TGD79793.1"/>
    </source>
</evidence>
<dbReference type="EMBL" id="SRKZ01000004">
    <property type="protein sequence ID" value="TGD79793.1"/>
    <property type="molecule type" value="Genomic_DNA"/>
</dbReference>
<proteinExistence type="predicted"/>
<dbReference type="RefSeq" id="WP_135531538.1">
    <property type="nucleotide sequence ID" value="NZ_SRKZ01000004.1"/>
</dbReference>